<dbReference type="Gene3D" id="1.25.40.20">
    <property type="entry name" value="Ankyrin repeat-containing domain"/>
    <property type="match status" value="2"/>
</dbReference>
<dbReference type="Pfam" id="PF12796">
    <property type="entry name" value="Ank_2"/>
    <property type="match status" value="1"/>
</dbReference>
<name>A0A3D8SYW5_9HELO</name>
<dbReference type="OrthoDB" id="341259at2759"/>
<feature type="transmembrane region" description="Helical" evidence="4">
    <location>
        <begin position="1244"/>
        <end position="1265"/>
    </location>
</feature>
<keyword evidence="4" id="KW-0472">Membrane</keyword>
<dbReference type="SUPFAM" id="SSF48403">
    <property type="entry name" value="Ankyrin repeat"/>
    <property type="match status" value="2"/>
</dbReference>
<protein>
    <submittedName>
        <fullName evidence="5">Uncharacterized protein</fullName>
    </submittedName>
</protein>
<keyword evidence="4" id="KW-1133">Transmembrane helix</keyword>
<organism evidence="5 6">
    <name type="scientific">Coleophoma crateriformis</name>
    <dbReference type="NCBI Taxonomy" id="565419"/>
    <lineage>
        <taxon>Eukaryota</taxon>
        <taxon>Fungi</taxon>
        <taxon>Dikarya</taxon>
        <taxon>Ascomycota</taxon>
        <taxon>Pezizomycotina</taxon>
        <taxon>Leotiomycetes</taxon>
        <taxon>Helotiales</taxon>
        <taxon>Dermateaceae</taxon>
        <taxon>Coleophoma</taxon>
    </lineage>
</organism>
<evidence type="ECO:0000256" key="1">
    <source>
        <dbReference type="ARBA" id="ARBA00022737"/>
    </source>
</evidence>
<evidence type="ECO:0000313" key="5">
    <source>
        <dbReference type="EMBL" id="RDW91517.1"/>
    </source>
</evidence>
<gene>
    <name evidence="5" type="ORF">BP5796_02682</name>
</gene>
<evidence type="ECO:0000256" key="3">
    <source>
        <dbReference type="SAM" id="MobiDB-lite"/>
    </source>
</evidence>
<evidence type="ECO:0000256" key="4">
    <source>
        <dbReference type="SAM" id="Phobius"/>
    </source>
</evidence>
<evidence type="ECO:0000313" key="6">
    <source>
        <dbReference type="Proteomes" id="UP000256328"/>
    </source>
</evidence>
<reference evidence="5 6" key="1">
    <citation type="journal article" date="2018" name="IMA Fungus">
        <title>IMA Genome-F 9: Draft genome sequence of Annulohypoxylon stygium, Aspergillus mulundensis, Berkeleyomyces basicola (syn. Thielaviopsis basicola), Ceratocystis smalleyi, two Cercospora beticola strains, Coleophoma cylindrospora, Fusarium fracticaudum, Phialophora cf. hyalina, and Morchella septimelata.</title>
        <authorList>
            <person name="Wingfield B.D."/>
            <person name="Bills G.F."/>
            <person name="Dong Y."/>
            <person name="Huang W."/>
            <person name="Nel W.J."/>
            <person name="Swalarsk-Parry B.S."/>
            <person name="Vaghefi N."/>
            <person name="Wilken P.M."/>
            <person name="An Z."/>
            <person name="de Beer Z.W."/>
            <person name="De Vos L."/>
            <person name="Chen L."/>
            <person name="Duong T.A."/>
            <person name="Gao Y."/>
            <person name="Hammerbacher A."/>
            <person name="Kikkert J.R."/>
            <person name="Li Y."/>
            <person name="Li H."/>
            <person name="Li K."/>
            <person name="Li Q."/>
            <person name="Liu X."/>
            <person name="Ma X."/>
            <person name="Naidoo K."/>
            <person name="Pethybridge S.J."/>
            <person name="Sun J."/>
            <person name="Steenkamp E.T."/>
            <person name="van der Nest M.A."/>
            <person name="van Wyk S."/>
            <person name="Wingfield M.J."/>
            <person name="Xiong C."/>
            <person name="Yue Q."/>
            <person name="Zhang X."/>
        </authorList>
    </citation>
    <scope>NUCLEOTIDE SEQUENCE [LARGE SCALE GENOMIC DNA]</scope>
    <source>
        <strain evidence="5 6">BP5796</strain>
    </source>
</reference>
<dbReference type="Gene3D" id="1.20.58.340">
    <property type="entry name" value="Magnesium transport protein CorA, transmembrane region"/>
    <property type="match status" value="1"/>
</dbReference>
<keyword evidence="1" id="KW-0677">Repeat</keyword>
<proteinExistence type="predicted"/>
<keyword evidence="6" id="KW-1185">Reference proteome</keyword>
<dbReference type="SMART" id="SM00248">
    <property type="entry name" value="ANK"/>
    <property type="match status" value="9"/>
</dbReference>
<keyword evidence="4" id="KW-0812">Transmembrane</keyword>
<dbReference type="GO" id="GO:0046873">
    <property type="term" value="F:metal ion transmembrane transporter activity"/>
    <property type="evidence" value="ECO:0007669"/>
    <property type="project" value="InterPro"/>
</dbReference>
<accession>A0A3D8SYW5</accession>
<evidence type="ECO:0000256" key="2">
    <source>
        <dbReference type="ARBA" id="ARBA00023043"/>
    </source>
</evidence>
<dbReference type="PANTHER" id="PTHR24198">
    <property type="entry name" value="ANKYRIN REPEAT AND PROTEIN KINASE DOMAIN-CONTAINING PROTEIN"/>
    <property type="match status" value="1"/>
</dbReference>
<sequence>MAERRPSQLPVFNGDVEAQATTSRERIVTPQQPINNEEPYPFTSLQQELIHFVVLNSKKSVAKILERSAAKILFGENPSFQVLDQDGAGVLQVAAFRGHMQVFATLVNTGGLDINGVDRKFGTALHAAIASRRADTIANLLSFTSVNVNAVGGPYYSALQAAAYINDEATVTQLLTKGADVNLEGGKYGNAFEAAFVRGNEKIIAAMMPTLRNVNMPCKIHGNLLQGAACTGMKNVVEQLIQQNANVASKNSIYGTALQAATKGPNMGNEGLRHEHEDLRPSLEQYLAIARILLENDFTALKLEGGQFGSALNGAIFSGEGTMVNLVLEYVQGNRDTNDAMYGKALMFSISESKDPLYFTKLLIEHGANVDCKSIGHSFHHPLDAASWYAQKPVVEYLLEAGASINSNGGRFGNALRAAVAASAQEIAILLINKGADYKSLDHEYGNLLQIAVFRGLEGVVAKLIEVDVDLTVKDLMKRTALHVAAGQGAPRIVEMILKKYEVSRLRNDVVGYLEAKDAWGRTPLQEAKKSRLRPAPESMQNNTEWAPDEVVALLQTAREMETQSEKDPQELGQLIIGPALNSASQENVARPVFSAPFLNPGLGFKAAIVDFFVGESETHQLNKPDIDKLLYDEKLLGSTSDKVENTSPYAGNGGSPAPESPKSGTNAKPTLRWFHLPANNVSAFNSGIDYPANDNTEDDLGGVLSEGVEPVLFLATPYLHWQSTGAQQEVARVTKRIVGDYDDRDYVEHDMPHRSTWQESNPVLVDRLEALETSWWNRLHNNRLMYYLRRHLSKSQDRRGRQFDSLGRFGRPTRWHGDLDGITNRQEKELLSTYLLKDPPLHVRRTLDQYYYSWLENTARRDRDQVISRNHATEIYAPNLRDIMEINHLNDAIKIAEDMKRLEEQAIEPPRRWKSMRPDKVISNNDLKLLQECVTSFTEQKIQDPRSPLLVVDQLWIWSFEDCVITSFPRRAEQFEVGDLDPEDRSDVLNAILRHLRNPNRNPITCPADLVELIASYCVNILSPGPGDLPDIDFMRVFSVATNKAVDDAMNLLTEFVTSFEKFRTQPEDSVIEFERIFSVTRETHLLREVQDIRDELGMLNNLFDEQLSVLDGSISTFSFSRRSSHPILDTSLTGSLSSIEQKRRDVKRMLIQGRQAYETLKDLLNLKQQQANVLEARITRRQAISTGEQGKTIMVFTVVTIIFLPLTFMTTVFQLNIIEYPRITIPATSPTGSDLVGMRQNYVFGIVVGVTALMAFPLLLIAFNVSTIDKIWKRFTAWGPIRKRFWPNTGDKFPIYKTVIRHLREKDKYQQLEREGDYS</sequence>
<keyword evidence="2" id="KW-0040">ANK repeat</keyword>
<dbReference type="InterPro" id="IPR002523">
    <property type="entry name" value="MgTranspt_CorA/ZnTranspt_ZntB"/>
</dbReference>
<dbReference type="InterPro" id="IPR002110">
    <property type="entry name" value="Ankyrin_rpt"/>
</dbReference>
<dbReference type="Pfam" id="PF01544">
    <property type="entry name" value="CorA"/>
    <property type="match status" value="1"/>
</dbReference>
<dbReference type="EMBL" id="PDLN01000003">
    <property type="protein sequence ID" value="RDW91517.1"/>
    <property type="molecule type" value="Genomic_DNA"/>
</dbReference>
<feature type="transmembrane region" description="Helical" evidence="4">
    <location>
        <begin position="1195"/>
        <end position="1215"/>
    </location>
</feature>
<dbReference type="PANTHER" id="PTHR24198:SF165">
    <property type="entry name" value="ANKYRIN REPEAT-CONTAINING PROTEIN-RELATED"/>
    <property type="match status" value="1"/>
</dbReference>
<dbReference type="Proteomes" id="UP000256328">
    <property type="component" value="Unassembled WGS sequence"/>
</dbReference>
<dbReference type="InterPro" id="IPR036770">
    <property type="entry name" value="Ankyrin_rpt-contain_sf"/>
</dbReference>
<feature type="region of interest" description="Disordered" evidence="3">
    <location>
        <begin position="642"/>
        <end position="669"/>
    </location>
</feature>
<dbReference type="GO" id="GO:0016020">
    <property type="term" value="C:membrane"/>
    <property type="evidence" value="ECO:0007669"/>
    <property type="project" value="InterPro"/>
</dbReference>
<comment type="caution">
    <text evidence="5">The sequence shown here is derived from an EMBL/GenBank/DDBJ whole genome shotgun (WGS) entry which is preliminary data.</text>
</comment>